<dbReference type="OrthoDB" id="5424311at2759"/>
<evidence type="ECO:0000256" key="1">
    <source>
        <dbReference type="SAM" id="MobiDB-lite"/>
    </source>
</evidence>
<protein>
    <submittedName>
        <fullName evidence="2">Uncharacterized protein</fullName>
    </submittedName>
</protein>
<accession>W7HVX8</accession>
<organism evidence="2 3">
    <name type="scientific">Drechslerella stenobrocha 248</name>
    <dbReference type="NCBI Taxonomy" id="1043628"/>
    <lineage>
        <taxon>Eukaryota</taxon>
        <taxon>Fungi</taxon>
        <taxon>Dikarya</taxon>
        <taxon>Ascomycota</taxon>
        <taxon>Pezizomycotina</taxon>
        <taxon>Orbiliomycetes</taxon>
        <taxon>Orbiliales</taxon>
        <taxon>Orbiliaceae</taxon>
        <taxon>Drechslerella</taxon>
    </lineage>
</organism>
<gene>
    <name evidence="2" type="ORF">DRE_03304</name>
</gene>
<evidence type="ECO:0000313" key="2">
    <source>
        <dbReference type="EMBL" id="EWC47684.1"/>
    </source>
</evidence>
<dbReference type="Proteomes" id="UP000024837">
    <property type="component" value="Unassembled WGS sequence"/>
</dbReference>
<dbReference type="HOGENOM" id="CLU_1161106_0_0_1"/>
<name>W7HVX8_9PEZI</name>
<dbReference type="AlphaFoldDB" id="W7HVX8"/>
<feature type="compositionally biased region" description="Polar residues" evidence="1">
    <location>
        <begin position="210"/>
        <end position="221"/>
    </location>
</feature>
<feature type="compositionally biased region" description="Basic and acidic residues" evidence="1">
    <location>
        <begin position="195"/>
        <end position="209"/>
    </location>
</feature>
<feature type="region of interest" description="Disordered" evidence="1">
    <location>
        <begin position="124"/>
        <end position="143"/>
    </location>
</feature>
<feature type="region of interest" description="Disordered" evidence="1">
    <location>
        <begin position="189"/>
        <end position="221"/>
    </location>
</feature>
<reference evidence="2 3" key="1">
    <citation type="submission" date="2013-05" db="EMBL/GenBank/DDBJ databases">
        <title>Drechslerella stenobrocha genome reveals carnivorous origination and mechanical trapping mechanism of predatory fungi.</title>
        <authorList>
            <person name="Liu X."/>
            <person name="Zhang W."/>
            <person name="Liu K."/>
        </authorList>
    </citation>
    <scope>NUCLEOTIDE SEQUENCE [LARGE SCALE GENOMIC DNA]</scope>
    <source>
        <strain evidence="2 3">248</strain>
    </source>
</reference>
<keyword evidence="3" id="KW-1185">Reference proteome</keyword>
<dbReference type="EMBL" id="KI966409">
    <property type="protein sequence ID" value="EWC47684.1"/>
    <property type="molecule type" value="Genomic_DNA"/>
</dbReference>
<evidence type="ECO:0000313" key="3">
    <source>
        <dbReference type="Proteomes" id="UP000024837"/>
    </source>
</evidence>
<sequence length="239" mass="26217">MGSIKLQIAHRTTPVPFEIPFKKAKDAKTLQSIIRTRTKCDINTKLTIYSKALNVIHWDDWEDMVEPNGRYMADLNDSWVKNLMAKDTVGNSLMHSDNFVGTLRATSVENASSNTTIATAGVMGRRQAAVDKPRKTLARSGPSVTARVFTRNVPPLDTIHEEAVINEPGVKKVVTEAAIVKMELKATGLQSGRGDGGRQPEHVSDEKKTTSWPANGGTAITSNVESTKGTIDYHELYIL</sequence>
<proteinExistence type="predicted"/>